<dbReference type="EMBL" id="KN847541">
    <property type="protein sequence ID" value="KIW04374.1"/>
    <property type="molecule type" value="Genomic_DNA"/>
</dbReference>
<keyword evidence="3" id="KW-1185">Reference proteome</keyword>
<protein>
    <submittedName>
        <fullName evidence="2">Uncharacterized protein</fullName>
    </submittedName>
</protein>
<sequence>MESSTARPQESKTGREQPSQYLEGSDSSARRDTNDKLQEQTTIHSRRSQLSPRPQRTVNGDHPLTSRLETELQSSRAYRRASAVGHDEISTSSQRNRQRRKSHVDVSDPNFCNPQDGDDPRIAMLREFAKSKLYVDNDFWGRETCVLDEEEVREPPKLVRWLKGKVSSHHFKGTEMRGEAGECGNFQRRTSESGDIQEK</sequence>
<reference evidence="2 3" key="1">
    <citation type="submission" date="2015-01" db="EMBL/GenBank/DDBJ databases">
        <title>The Genome Sequence of Ochroconis gallopava CBS43764.</title>
        <authorList>
            <consortium name="The Broad Institute Genomics Platform"/>
            <person name="Cuomo C."/>
            <person name="de Hoog S."/>
            <person name="Gorbushina A."/>
            <person name="Stielow B."/>
            <person name="Teixiera M."/>
            <person name="Abouelleil A."/>
            <person name="Chapman S.B."/>
            <person name="Priest M."/>
            <person name="Young S.K."/>
            <person name="Wortman J."/>
            <person name="Nusbaum C."/>
            <person name="Birren B."/>
        </authorList>
    </citation>
    <scope>NUCLEOTIDE SEQUENCE [LARGE SCALE GENOMIC DNA]</scope>
    <source>
        <strain evidence="2 3">CBS 43764</strain>
    </source>
</reference>
<feature type="compositionally biased region" description="Basic and acidic residues" evidence="1">
    <location>
        <begin position="189"/>
        <end position="199"/>
    </location>
</feature>
<dbReference type="Proteomes" id="UP000053259">
    <property type="component" value="Unassembled WGS sequence"/>
</dbReference>
<feature type="region of interest" description="Disordered" evidence="1">
    <location>
        <begin position="172"/>
        <end position="199"/>
    </location>
</feature>
<evidence type="ECO:0000313" key="2">
    <source>
        <dbReference type="EMBL" id="KIW04374.1"/>
    </source>
</evidence>
<dbReference type="GeneID" id="27312631"/>
<dbReference type="HOGENOM" id="CLU_1373166_0_0_1"/>
<accession>A0A0D2AYY5</accession>
<dbReference type="InParanoid" id="A0A0D2AYY5"/>
<gene>
    <name evidence="2" type="ORF">PV09_04658</name>
</gene>
<name>A0A0D2AYY5_9PEZI</name>
<dbReference type="RefSeq" id="XP_016214243.1">
    <property type="nucleotide sequence ID" value="XM_016358041.1"/>
</dbReference>
<organism evidence="2 3">
    <name type="scientific">Verruconis gallopava</name>
    <dbReference type="NCBI Taxonomy" id="253628"/>
    <lineage>
        <taxon>Eukaryota</taxon>
        <taxon>Fungi</taxon>
        <taxon>Dikarya</taxon>
        <taxon>Ascomycota</taxon>
        <taxon>Pezizomycotina</taxon>
        <taxon>Dothideomycetes</taxon>
        <taxon>Pleosporomycetidae</taxon>
        <taxon>Venturiales</taxon>
        <taxon>Sympoventuriaceae</taxon>
        <taxon>Verruconis</taxon>
    </lineage>
</organism>
<feature type="compositionally biased region" description="Polar residues" evidence="1">
    <location>
        <begin position="16"/>
        <end position="27"/>
    </location>
</feature>
<feature type="region of interest" description="Disordered" evidence="1">
    <location>
        <begin position="1"/>
        <end position="118"/>
    </location>
</feature>
<proteinExistence type="predicted"/>
<evidence type="ECO:0000313" key="3">
    <source>
        <dbReference type="Proteomes" id="UP000053259"/>
    </source>
</evidence>
<evidence type="ECO:0000256" key="1">
    <source>
        <dbReference type="SAM" id="MobiDB-lite"/>
    </source>
</evidence>
<dbReference type="VEuPathDB" id="FungiDB:PV09_04658"/>
<feature type="compositionally biased region" description="Basic and acidic residues" evidence="1">
    <location>
        <begin position="28"/>
        <end position="38"/>
    </location>
</feature>
<dbReference type="AlphaFoldDB" id="A0A0D2AYY5"/>